<protein>
    <submittedName>
        <fullName evidence="1">Uncharacterized protein</fullName>
    </submittedName>
</protein>
<gene>
    <name evidence="1" type="ORF">N5A92_10610</name>
</gene>
<name>A0ABT2LMF8_9HYPH</name>
<evidence type="ECO:0000313" key="1">
    <source>
        <dbReference type="EMBL" id="MCT7375481.1"/>
    </source>
</evidence>
<dbReference type="EMBL" id="JAOCZP010000003">
    <property type="protein sequence ID" value="MCT7375481.1"/>
    <property type="molecule type" value="Genomic_DNA"/>
</dbReference>
<keyword evidence="2" id="KW-1185">Reference proteome</keyword>
<comment type="caution">
    <text evidence="1">The sequence shown here is derived from an EMBL/GenBank/DDBJ whole genome shotgun (WGS) entry which is preliminary data.</text>
</comment>
<sequence length="74" mass="8084">MKHSMEQAVEIRKAFEAQFGQSEGVTGVGICLSPNADDLALNVYVSRDEEAAKLPRTFDGLDVVIDVVGTIRKF</sequence>
<proteinExistence type="predicted"/>
<dbReference type="Proteomes" id="UP001320831">
    <property type="component" value="Unassembled WGS sequence"/>
</dbReference>
<organism evidence="1 2">
    <name type="scientific">Chelativorans salis</name>
    <dbReference type="NCBI Taxonomy" id="2978478"/>
    <lineage>
        <taxon>Bacteria</taxon>
        <taxon>Pseudomonadati</taxon>
        <taxon>Pseudomonadota</taxon>
        <taxon>Alphaproteobacteria</taxon>
        <taxon>Hyphomicrobiales</taxon>
        <taxon>Phyllobacteriaceae</taxon>
        <taxon>Chelativorans</taxon>
    </lineage>
</organism>
<reference evidence="1 2" key="1">
    <citation type="submission" date="2022-09" db="EMBL/GenBank/DDBJ databases">
        <title>Chelativorans salina sp. nov., a novel slightly halophilic bacterium isolated from a saline lake sediment enrichment.</title>
        <authorList>
            <person name="Gao L."/>
            <person name="Fang B.-Z."/>
            <person name="Li W.-J."/>
        </authorList>
    </citation>
    <scope>NUCLEOTIDE SEQUENCE [LARGE SCALE GENOMIC DNA]</scope>
    <source>
        <strain evidence="1 2">EGI FJ00035</strain>
    </source>
</reference>
<dbReference type="RefSeq" id="WP_260902520.1">
    <property type="nucleotide sequence ID" value="NZ_JAOCZP010000003.1"/>
</dbReference>
<evidence type="ECO:0000313" key="2">
    <source>
        <dbReference type="Proteomes" id="UP001320831"/>
    </source>
</evidence>
<accession>A0ABT2LMF8</accession>